<evidence type="ECO:0000313" key="3">
    <source>
        <dbReference type="Proteomes" id="UP000789901"/>
    </source>
</evidence>
<name>A0ABN7W8S6_GIGMA</name>
<keyword evidence="3" id="KW-1185">Reference proteome</keyword>
<feature type="compositionally biased region" description="Polar residues" evidence="1">
    <location>
        <begin position="1"/>
        <end position="23"/>
    </location>
</feature>
<proteinExistence type="predicted"/>
<organism evidence="2 3">
    <name type="scientific">Gigaspora margarita</name>
    <dbReference type="NCBI Taxonomy" id="4874"/>
    <lineage>
        <taxon>Eukaryota</taxon>
        <taxon>Fungi</taxon>
        <taxon>Fungi incertae sedis</taxon>
        <taxon>Mucoromycota</taxon>
        <taxon>Glomeromycotina</taxon>
        <taxon>Glomeromycetes</taxon>
        <taxon>Diversisporales</taxon>
        <taxon>Gigasporaceae</taxon>
        <taxon>Gigaspora</taxon>
    </lineage>
</organism>
<dbReference type="EMBL" id="CAJVQB010034819">
    <property type="protein sequence ID" value="CAG8821705.1"/>
    <property type="molecule type" value="Genomic_DNA"/>
</dbReference>
<gene>
    <name evidence="2" type="ORF">GMARGA_LOCUS27898</name>
</gene>
<comment type="caution">
    <text evidence="2">The sequence shown here is derived from an EMBL/GenBank/DDBJ whole genome shotgun (WGS) entry which is preliminary data.</text>
</comment>
<dbReference type="Proteomes" id="UP000789901">
    <property type="component" value="Unassembled WGS sequence"/>
</dbReference>
<sequence length="87" mass="9963">MNPTSASTNYSNPAIPVSTNPMKDNSKTHQQEILQDHLALAASINPTNNQTNQYTYIKELENFEPEEEILEQLIDRNCKIFNDLIQK</sequence>
<feature type="region of interest" description="Disordered" evidence="1">
    <location>
        <begin position="1"/>
        <end position="30"/>
    </location>
</feature>
<accession>A0ABN7W8S6</accession>
<evidence type="ECO:0000256" key="1">
    <source>
        <dbReference type="SAM" id="MobiDB-lite"/>
    </source>
</evidence>
<protein>
    <submittedName>
        <fullName evidence="2">8099_t:CDS:1</fullName>
    </submittedName>
</protein>
<reference evidence="2 3" key="1">
    <citation type="submission" date="2021-06" db="EMBL/GenBank/DDBJ databases">
        <authorList>
            <person name="Kallberg Y."/>
            <person name="Tangrot J."/>
            <person name="Rosling A."/>
        </authorList>
    </citation>
    <scope>NUCLEOTIDE SEQUENCE [LARGE SCALE GENOMIC DNA]</scope>
    <source>
        <strain evidence="2 3">120-4 pot B 10/14</strain>
    </source>
</reference>
<evidence type="ECO:0000313" key="2">
    <source>
        <dbReference type="EMBL" id="CAG8821705.1"/>
    </source>
</evidence>